<dbReference type="Proteomes" id="UP000178379">
    <property type="component" value="Unassembled WGS sequence"/>
</dbReference>
<dbReference type="InterPro" id="IPR018640">
    <property type="entry name" value="DUF2063"/>
</dbReference>
<dbReference type="STRING" id="1817756.A2140_09830"/>
<name>A0A1F6SY30_9PROT</name>
<dbReference type="AlphaFoldDB" id="A0A1F6SY30"/>
<evidence type="ECO:0000313" key="3">
    <source>
        <dbReference type="Proteomes" id="UP000178379"/>
    </source>
</evidence>
<reference evidence="2 3" key="1">
    <citation type="journal article" date="2016" name="Nat. Commun.">
        <title>Thousands of microbial genomes shed light on interconnected biogeochemical processes in an aquifer system.</title>
        <authorList>
            <person name="Anantharaman K."/>
            <person name="Brown C.T."/>
            <person name="Hug L.A."/>
            <person name="Sharon I."/>
            <person name="Castelle C.J."/>
            <person name="Probst A.J."/>
            <person name="Thomas B.C."/>
            <person name="Singh A."/>
            <person name="Wilkins M.J."/>
            <person name="Karaoz U."/>
            <person name="Brodie E.L."/>
            <person name="Williams K.H."/>
            <person name="Hubbard S.S."/>
            <person name="Banfield J.F."/>
        </authorList>
    </citation>
    <scope>NUCLEOTIDE SEQUENCE [LARGE SCALE GENOMIC DNA]</scope>
</reference>
<dbReference type="Gene3D" id="1.10.150.690">
    <property type="entry name" value="DUF2063"/>
    <property type="match status" value="1"/>
</dbReference>
<protein>
    <recommendedName>
        <fullName evidence="1">Putative DNA-binding domain-containing protein</fullName>
    </recommendedName>
</protein>
<feature type="domain" description="Putative DNA-binding" evidence="1">
    <location>
        <begin position="9"/>
        <end position="100"/>
    </location>
</feature>
<organism evidence="2 3">
    <name type="scientific">Candidatus Muproteobacteria bacterium RBG_16_62_13</name>
    <dbReference type="NCBI Taxonomy" id="1817756"/>
    <lineage>
        <taxon>Bacteria</taxon>
        <taxon>Pseudomonadati</taxon>
        <taxon>Pseudomonadota</taxon>
        <taxon>Candidatus Muproteobacteria</taxon>
    </lineage>
</organism>
<comment type="caution">
    <text evidence="2">The sequence shown here is derived from an EMBL/GenBank/DDBJ whole genome shotgun (WGS) entry which is preliminary data.</text>
</comment>
<accession>A0A1F6SY30</accession>
<proteinExistence type="predicted"/>
<gene>
    <name evidence="2" type="ORF">A2140_09830</name>
</gene>
<sequence>MSRSTLPDLQDRFHQFVVAGDDTFRHDIVDDGRVDVDVRLAVYYDGYRLRLIEALETDFVALKTYLGEEKFDDLARAYIDAHTSDHFSLRHFGRHLPGFLSGHEPWKNEPVLADIATFEWAMTHAFDAEDAPLATVAEMAAISPDAWPELGFALHPSVQRIDIRWNAPALWNAADRKEPLPAAEQSPYPVGWVIWRQELQLYFRSLSVDQAWMLDALRDGRNFADRTKARVAVQGRTGCNFAAICEGLTEWLDARNVALHAAGLLKQWLEDGMISGIRTGY</sequence>
<evidence type="ECO:0000313" key="2">
    <source>
        <dbReference type="EMBL" id="OGI37828.1"/>
    </source>
</evidence>
<dbReference type="InterPro" id="IPR044922">
    <property type="entry name" value="DUF2063_N_sf"/>
</dbReference>
<evidence type="ECO:0000259" key="1">
    <source>
        <dbReference type="Pfam" id="PF09836"/>
    </source>
</evidence>
<dbReference type="EMBL" id="MFSQ01000137">
    <property type="protein sequence ID" value="OGI37828.1"/>
    <property type="molecule type" value="Genomic_DNA"/>
</dbReference>
<dbReference type="Pfam" id="PF09836">
    <property type="entry name" value="DUF2063"/>
    <property type="match status" value="1"/>
</dbReference>